<evidence type="ECO:0000313" key="1">
    <source>
        <dbReference type="EMBL" id="KAI3766819.1"/>
    </source>
</evidence>
<reference evidence="2" key="1">
    <citation type="journal article" date="2022" name="Mol. Ecol. Resour.">
        <title>The genomes of chicory, endive, great burdock and yacon provide insights into Asteraceae palaeo-polyploidization history and plant inulin production.</title>
        <authorList>
            <person name="Fan W."/>
            <person name="Wang S."/>
            <person name="Wang H."/>
            <person name="Wang A."/>
            <person name="Jiang F."/>
            <person name="Liu H."/>
            <person name="Zhao H."/>
            <person name="Xu D."/>
            <person name="Zhang Y."/>
        </authorList>
    </citation>
    <scope>NUCLEOTIDE SEQUENCE [LARGE SCALE GENOMIC DNA]</scope>
    <source>
        <strain evidence="2">cv. Punajuju</strain>
    </source>
</reference>
<dbReference type="Proteomes" id="UP001055811">
    <property type="component" value="Linkage Group LG03"/>
</dbReference>
<organism evidence="1 2">
    <name type="scientific">Cichorium intybus</name>
    <name type="common">Chicory</name>
    <dbReference type="NCBI Taxonomy" id="13427"/>
    <lineage>
        <taxon>Eukaryota</taxon>
        <taxon>Viridiplantae</taxon>
        <taxon>Streptophyta</taxon>
        <taxon>Embryophyta</taxon>
        <taxon>Tracheophyta</taxon>
        <taxon>Spermatophyta</taxon>
        <taxon>Magnoliopsida</taxon>
        <taxon>eudicotyledons</taxon>
        <taxon>Gunneridae</taxon>
        <taxon>Pentapetalae</taxon>
        <taxon>asterids</taxon>
        <taxon>campanulids</taxon>
        <taxon>Asterales</taxon>
        <taxon>Asteraceae</taxon>
        <taxon>Cichorioideae</taxon>
        <taxon>Cichorieae</taxon>
        <taxon>Cichoriinae</taxon>
        <taxon>Cichorium</taxon>
    </lineage>
</organism>
<proteinExistence type="predicted"/>
<name>A0ACB9F6T2_CICIN</name>
<dbReference type="EMBL" id="CM042011">
    <property type="protein sequence ID" value="KAI3766819.1"/>
    <property type="molecule type" value="Genomic_DNA"/>
</dbReference>
<evidence type="ECO:0000313" key="2">
    <source>
        <dbReference type="Proteomes" id="UP001055811"/>
    </source>
</evidence>
<sequence length="173" mass="20121">MAALWLYKHHPKTLASNIPLLVEFGYFNDLLEILYRLIEGPEVRRIAKSGWKSKKSVKGKGEARKLYFLSKKNEKKKKNGDEEMKAKLRARVPREQRIEANRAQMKAEQERAKASRNDKATLIFESTARTIYPRNSDPEFDGLDEANYAFKIKNRLRKQVLVPLHNALKLPEV</sequence>
<keyword evidence="2" id="KW-1185">Reference proteome</keyword>
<accession>A0ACB9F6T2</accession>
<comment type="caution">
    <text evidence="1">The sequence shown here is derived from an EMBL/GenBank/DDBJ whole genome shotgun (WGS) entry which is preliminary data.</text>
</comment>
<protein>
    <submittedName>
        <fullName evidence="1">Uncharacterized protein</fullName>
    </submittedName>
</protein>
<reference evidence="1 2" key="2">
    <citation type="journal article" date="2022" name="Mol. Ecol. Resour.">
        <title>The genomes of chicory, endive, great burdock and yacon provide insights into Asteraceae paleo-polyploidization history and plant inulin production.</title>
        <authorList>
            <person name="Fan W."/>
            <person name="Wang S."/>
            <person name="Wang H."/>
            <person name="Wang A."/>
            <person name="Jiang F."/>
            <person name="Liu H."/>
            <person name="Zhao H."/>
            <person name="Xu D."/>
            <person name="Zhang Y."/>
        </authorList>
    </citation>
    <scope>NUCLEOTIDE SEQUENCE [LARGE SCALE GENOMIC DNA]</scope>
    <source>
        <strain evidence="2">cv. Punajuju</strain>
        <tissue evidence="1">Leaves</tissue>
    </source>
</reference>
<gene>
    <name evidence="1" type="ORF">L2E82_16893</name>
</gene>